<dbReference type="Proteomes" id="UP000434850">
    <property type="component" value="Unassembled WGS sequence"/>
</dbReference>
<dbReference type="SUPFAM" id="SSF52980">
    <property type="entry name" value="Restriction endonuclease-like"/>
    <property type="match status" value="1"/>
</dbReference>
<dbReference type="CDD" id="cd20736">
    <property type="entry name" value="PoNe_Nuclease"/>
    <property type="match status" value="1"/>
</dbReference>
<dbReference type="Gene3D" id="3.40.1350.10">
    <property type="match status" value="1"/>
</dbReference>
<proteinExistence type="inferred from homology"/>
<reference evidence="3 4" key="1">
    <citation type="submission" date="2019-12" db="EMBL/GenBank/DDBJ databases">
        <title>Mucilaginibacter sp. HME9299 genome sequencing and assembly.</title>
        <authorList>
            <person name="Kang H."/>
            <person name="Kim H."/>
            <person name="Joh K."/>
        </authorList>
    </citation>
    <scope>NUCLEOTIDE SEQUENCE [LARGE SCALE GENOMIC DNA]</scope>
    <source>
        <strain evidence="3 4">HME9299</strain>
    </source>
</reference>
<name>A0A6I4IGV7_9SPHI</name>
<dbReference type="RefSeq" id="WP_157542896.1">
    <property type="nucleotide sequence ID" value="NZ_WQLA01000006.1"/>
</dbReference>
<dbReference type="PANTHER" id="PTHR34039:SF1">
    <property type="entry name" value="UPF0102 PROTEIN YRAN"/>
    <property type="match status" value="1"/>
</dbReference>
<evidence type="ECO:0000313" key="4">
    <source>
        <dbReference type="Proteomes" id="UP000434850"/>
    </source>
</evidence>
<dbReference type="Pfam" id="PF02021">
    <property type="entry name" value="UPF0102"/>
    <property type="match status" value="1"/>
</dbReference>
<sequence>MAKHHELGRRGEALAKAHLEAAGYEILDENWTFGKAEVDLIAYKDRMIIFTEVKARSGNSFGEPEDFVDNRKQKLLASAADEYIYIMNHQGEVRFDIVAILFTPQQTYTLKHIEDAFWPSPY</sequence>
<dbReference type="EMBL" id="WQLA01000006">
    <property type="protein sequence ID" value="MVN92589.1"/>
    <property type="molecule type" value="Genomic_DNA"/>
</dbReference>
<dbReference type="InterPro" id="IPR003509">
    <property type="entry name" value="UPF0102_YraN-like"/>
</dbReference>
<evidence type="ECO:0000256" key="2">
    <source>
        <dbReference type="HAMAP-Rule" id="MF_00048"/>
    </source>
</evidence>
<dbReference type="HAMAP" id="MF_00048">
    <property type="entry name" value="UPF0102"/>
    <property type="match status" value="1"/>
</dbReference>
<keyword evidence="4" id="KW-1185">Reference proteome</keyword>
<dbReference type="AlphaFoldDB" id="A0A6I4IGV7"/>
<comment type="similarity">
    <text evidence="1 2">Belongs to the UPF0102 family.</text>
</comment>
<evidence type="ECO:0000256" key="1">
    <source>
        <dbReference type="ARBA" id="ARBA00006738"/>
    </source>
</evidence>
<protein>
    <recommendedName>
        <fullName evidence="2">UPF0102 protein GO816_15730</fullName>
    </recommendedName>
</protein>
<evidence type="ECO:0000313" key="3">
    <source>
        <dbReference type="EMBL" id="MVN92589.1"/>
    </source>
</evidence>
<dbReference type="GO" id="GO:0003676">
    <property type="term" value="F:nucleic acid binding"/>
    <property type="evidence" value="ECO:0007669"/>
    <property type="project" value="InterPro"/>
</dbReference>
<dbReference type="InterPro" id="IPR011856">
    <property type="entry name" value="tRNA_endonuc-like_dom_sf"/>
</dbReference>
<dbReference type="OrthoDB" id="9802516at2"/>
<organism evidence="3 4">
    <name type="scientific">Mucilaginibacter aquatilis</name>
    <dbReference type="NCBI Taxonomy" id="1517760"/>
    <lineage>
        <taxon>Bacteria</taxon>
        <taxon>Pseudomonadati</taxon>
        <taxon>Bacteroidota</taxon>
        <taxon>Sphingobacteriia</taxon>
        <taxon>Sphingobacteriales</taxon>
        <taxon>Sphingobacteriaceae</taxon>
        <taxon>Mucilaginibacter</taxon>
    </lineage>
</organism>
<gene>
    <name evidence="3" type="ORF">GO816_15730</name>
</gene>
<dbReference type="NCBIfam" id="NF009150">
    <property type="entry name" value="PRK12497.1-3"/>
    <property type="match status" value="1"/>
</dbReference>
<dbReference type="InterPro" id="IPR011335">
    <property type="entry name" value="Restrct_endonuc-II-like"/>
</dbReference>
<accession>A0A6I4IGV7</accession>
<dbReference type="PANTHER" id="PTHR34039">
    <property type="entry name" value="UPF0102 PROTEIN YRAN"/>
    <property type="match status" value="1"/>
</dbReference>
<comment type="caution">
    <text evidence="3">The sequence shown here is derived from an EMBL/GenBank/DDBJ whole genome shotgun (WGS) entry which is preliminary data.</text>
</comment>